<keyword evidence="2" id="KW-1185">Reference proteome</keyword>
<reference evidence="2" key="1">
    <citation type="journal article" date="2022" name="Mol. Ecol. Resour.">
        <title>The genomes of chicory, endive, great burdock and yacon provide insights into Asteraceae palaeo-polyploidization history and plant inulin production.</title>
        <authorList>
            <person name="Fan W."/>
            <person name="Wang S."/>
            <person name="Wang H."/>
            <person name="Wang A."/>
            <person name="Jiang F."/>
            <person name="Liu H."/>
            <person name="Zhao H."/>
            <person name="Xu D."/>
            <person name="Zhang Y."/>
        </authorList>
    </citation>
    <scope>NUCLEOTIDE SEQUENCE [LARGE SCALE GENOMIC DNA]</scope>
    <source>
        <strain evidence="2">cv. Punajuju</strain>
    </source>
</reference>
<organism evidence="1 2">
    <name type="scientific">Cichorium intybus</name>
    <name type="common">Chicory</name>
    <dbReference type="NCBI Taxonomy" id="13427"/>
    <lineage>
        <taxon>Eukaryota</taxon>
        <taxon>Viridiplantae</taxon>
        <taxon>Streptophyta</taxon>
        <taxon>Embryophyta</taxon>
        <taxon>Tracheophyta</taxon>
        <taxon>Spermatophyta</taxon>
        <taxon>Magnoliopsida</taxon>
        <taxon>eudicotyledons</taxon>
        <taxon>Gunneridae</taxon>
        <taxon>Pentapetalae</taxon>
        <taxon>asterids</taxon>
        <taxon>campanulids</taxon>
        <taxon>Asterales</taxon>
        <taxon>Asteraceae</taxon>
        <taxon>Cichorioideae</taxon>
        <taxon>Cichorieae</taxon>
        <taxon>Cichoriinae</taxon>
        <taxon>Cichorium</taxon>
    </lineage>
</organism>
<evidence type="ECO:0000313" key="2">
    <source>
        <dbReference type="Proteomes" id="UP001055811"/>
    </source>
</evidence>
<evidence type="ECO:0000313" key="1">
    <source>
        <dbReference type="EMBL" id="KAI3698659.1"/>
    </source>
</evidence>
<dbReference type="Proteomes" id="UP001055811">
    <property type="component" value="Linkage Group LG08"/>
</dbReference>
<accession>A0ACB8ZLU0</accession>
<proteinExistence type="predicted"/>
<gene>
    <name evidence="1" type="ORF">L2E82_42372</name>
</gene>
<dbReference type="EMBL" id="CM042016">
    <property type="protein sequence ID" value="KAI3698659.1"/>
    <property type="molecule type" value="Genomic_DNA"/>
</dbReference>
<reference evidence="1 2" key="2">
    <citation type="journal article" date="2022" name="Mol. Ecol. Resour.">
        <title>The genomes of chicory, endive, great burdock and yacon provide insights into Asteraceae paleo-polyploidization history and plant inulin production.</title>
        <authorList>
            <person name="Fan W."/>
            <person name="Wang S."/>
            <person name="Wang H."/>
            <person name="Wang A."/>
            <person name="Jiang F."/>
            <person name="Liu H."/>
            <person name="Zhao H."/>
            <person name="Xu D."/>
            <person name="Zhang Y."/>
        </authorList>
    </citation>
    <scope>NUCLEOTIDE SEQUENCE [LARGE SCALE GENOMIC DNA]</scope>
    <source>
        <strain evidence="2">cv. Punajuju</strain>
        <tissue evidence="1">Leaves</tissue>
    </source>
</reference>
<comment type="caution">
    <text evidence="1">The sequence shown here is derived from an EMBL/GenBank/DDBJ whole genome shotgun (WGS) entry which is preliminary data.</text>
</comment>
<protein>
    <submittedName>
        <fullName evidence="1">Uncharacterized protein</fullName>
    </submittedName>
</protein>
<name>A0ACB8ZLU0_CICIN</name>
<sequence>MAESSPHRYLVPPFCHSTSQKTASKPAVTGNCCDGIFCFHDNQSKLESKSKKAKPSLFSFFVPFSIPSLGLQSFYSLHPLPHKDEKCSHSLLAIRESPKAK</sequence>